<keyword evidence="3" id="KW-1185">Reference proteome</keyword>
<reference evidence="1" key="1">
    <citation type="submission" date="2022-06" db="EMBL/GenBank/DDBJ databases">
        <title>Draft genome sequences of Pectobacterium carotovorum subsp. carotovorum str. NBRC12380.</title>
        <authorList>
            <person name="Wakabayashi Y."/>
            <person name="Kojima K."/>
        </authorList>
    </citation>
    <scope>NUCLEOTIDE SEQUENCE</scope>
    <source>
        <strain evidence="1">NBRC 12380</strain>
    </source>
</reference>
<evidence type="ECO:0000313" key="4">
    <source>
        <dbReference type="Proteomes" id="UP001165145"/>
    </source>
</evidence>
<gene>
    <name evidence="2" type="ORF">Pcaca03_31210</name>
    <name evidence="1" type="ORF">SOASR016_29850</name>
</gene>
<dbReference type="EMBL" id="BSRL01000007">
    <property type="protein sequence ID" value="GLV70677.1"/>
    <property type="molecule type" value="Genomic_DNA"/>
</dbReference>
<organism evidence="2 4">
    <name type="scientific">Pectobacterium carotovorum subsp. carotovorum</name>
    <name type="common">Erwinia carotovora subsp. carotovora</name>
    <dbReference type="NCBI Taxonomy" id="555"/>
    <lineage>
        <taxon>Bacteria</taxon>
        <taxon>Pseudomonadati</taxon>
        <taxon>Pseudomonadota</taxon>
        <taxon>Gammaproteobacteria</taxon>
        <taxon>Enterobacterales</taxon>
        <taxon>Pectobacteriaceae</taxon>
        <taxon>Pectobacterium</taxon>
    </lineage>
</organism>
<evidence type="ECO:0000313" key="2">
    <source>
        <dbReference type="EMBL" id="GLV70677.1"/>
    </source>
</evidence>
<name>A0AAI9L3T2_PECCC</name>
<reference evidence="2" key="2">
    <citation type="submission" date="2023-02" db="EMBL/GenBank/DDBJ databases">
        <title>Pectobacterium carotovorum subsp. carotovorum NBRC 12380.</title>
        <authorList>
            <person name="Ichikawa N."/>
            <person name="Sato H."/>
            <person name="Tonouchi N."/>
        </authorList>
    </citation>
    <scope>NUCLEOTIDE SEQUENCE</scope>
    <source>
        <strain evidence="2">NBRC 12380</strain>
    </source>
</reference>
<proteinExistence type="predicted"/>
<protein>
    <submittedName>
        <fullName evidence="2">Uncharacterized protein</fullName>
    </submittedName>
</protein>
<evidence type="ECO:0000313" key="1">
    <source>
        <dbReference type="EMBL" id="GKX48233.1"/>
    </source>
</evidence>
<sequence>MFPADNLFVTYITKNDESRKGMAQKQKGRQSIDSFMKKGAYGRLYPRGYYAYVYNTVTG</sequence>
<evidence type="ECO:0000313" key="3">
    <source>
        <dbReference type="Proteomes" id="UP001058167"/>
    </source>
</evidence>
<dbReference type="EMBL" id="BRLF01000007">
    <property type="protein sequence ID" value="GKX48233.1"/>
    <property type="molecule type" value="Genomic_DNA"/>
</dbReference>
<dbReference type="AlphaFoldDB" id="A0AAI9L3T2"/>
<dbReference type="Proteomes" id="UP001165145">
    <property type="component" value="Unassembled WGS sequence"/>
</dbReference>
<comment type="caution">
    <text evidence="2">The sequence shown here is derived from an EMBL/GenBank/DDBJ whole genome shotgun (WGS) entry which is preliminary data.</text>
</comment>
<dbReference type="Proteomes" id="UP001058167">
    <property type="component" value="Unassembled WGS sequence"/>
</dbReference>
<accession>A0AAI9L3T2</accession>